<dbReference type="Pfam" id="PF16064">
    <property type="entry name" value="DUF4806"/>
    <property type="match status" value="1"/>
</dbReference>
<feature type="domain" description="DUF4806" evidence="1">
    <location>
        <begin position="12"/>
        <end position="68"/>
    </location>
</feature>
<accession>A0ABY7E867</accession>
<keyword evidence="3" id="KW-1185">Reference proteome</keyword>
<protein>
    <recommendedName>
        <fullName evidence="1">DUF4806 domain-containing protein</fullName>
    </recommendedName>
</protein>
<dbReference type="EMBL" id="CP111016">
    <property type="protein sequence ID" value="WAR05147.1"/>
    <property type="molecule type" value="Genomic_DNA"/>
</dbReference>
<dbReference type="PANTHER" id="PTHR34153:SF2">
    <property type="entry name" value="SI:CH211-262H13.3-RELATED"/>
    <property type="match status" value="1"/>
</dbReference>
<dbReference type="PANTHER" id="PTHR34153">
    <property type="entry name" value="SI:CH211-262H13.3-RELATED-RELATED"/>
    <property type="match status" value="1"/>
</dbReference>
<reference evidence="2" key="1">
    <citation type="submission" date="2022-11" db="EMBL/GenBank/DDBJ databases">
        <title>Centuries of genome instability and evolution in soft-shell clam transmissible cancer (bioRxiv).</title>
        <authorList>
            <person name="Hart S.F.M."/>
            <person name="Yonemitsu M.A."/>
            <person name="Giersch R.M."/>
            <person name="Beal B.F."/>
            <person name="Arriagada G."/>
            <person name="Davis B.W."/>
            <person name="Ostrander E.A."/>
            <person name="Goff S.P."/>
            <person name="Metzger M.J."/>
        </authorList>
    </citation>
    <scope>NUCLEOTIDE SEQUENCE</scope>
    <source>
        <strain evidence="2">MELC-2E11</strain>
        <tissue evidence="2">Siphon/mantle</tissue>
    </source>
</reference>
<name>A0ABY7E867_MYAAR</name>
<dbReference type="InterPro" id="IPR032071">
    <property type="entry name" value="DUF4806"/>
</dbReference>
<proteinExistence type="predicted"/>
<evidence type="ECO:0000313" key="3">
    <source>
        <dbReference type="Proteomes" id="UP001164746"/>
    </source>
</evidence>
<evidence type="ECO:0000313" key="2">
    <source>
        <dbReference type="EMBL" id="WAR05147.1"/>
    </source>
</evidence>
<gene>
    <name evidence="2" type="ORF">MAR_020516</name>
</gene>
<organism evidence="2 3">
    <name type="scientific">Mya arenaria</name>
    <name type="common">Soft-shell clam</name>
    <dbReference type="NCBI Taxonomy" id="6604"/>
    <lineage>
        <taxon>Eukaryota</taxon>
        <taxon>Metazoa</taxon>
        <taxon>Spiralia</taxon>
        <taxon>Lophotrochozoa</taxon>
        <taxon>Mollusca</taxon>
        <taxon>Bivalvia</taxon>
        <taxon>Autobranchia</taxon>
        <taxon>Heteroconchia</taxon>
        <taxon>Euheterodonta</taxon>
        <taxon>Imparidentia</taxon>
        <taxon>Neoheterodontei</taxon>
        <taxon>Myida</taxon>
        <taxon>Myoidea</taxon>
        <taxon>Myidae</taxon>
        <taxon>Mya</taxon>
    </lineage>
</organism>
<evidence type="ECO:0000259" key="1">
    <source>
        <dbReference type="Pfam" id="PF16064"/>
    </source>
</evidence>
<dbReference type="Proteomes" id="UP001164746">
    <property type="component" value="Chromosome 5"/>
</dbReference>
<sequence>MEDYMGLVERIKIPDERHKMVQALSAIGGVNVRDNVKNILEKLMSNELISLFNMKGNNNKLSFKSSAICGIVIASAMKTKVKEGMTEHEHEYDI</sequence>